<dbReference type="AlphaFoldDB" id="M7T9D2"/>
<protein>
    <submittedName>
        <fullName evidence="1">Uncharacterized protein</fullName>
    </submittedName>
</protein>
<dbReference type="PANTHER" id="PTHR35895">
    <property type="entry name" value="CHROMOSOME 16, WHOLE GENOME SHOTGUN SEQUENCE"/>
    <property type="match status" value="1"/>
</dbReference>
<reference evidence="2" key="1">
    <citation type="journal article" date="2013" name="Genome Announc.">
        <title>Draft genome sequence of the grapevine dieback fungus Eutypa lata UCR-EL1.</title>
        <authorList>
            <person name="Blanco-Ulate B."/>
            <person name="Rolshausen P.E."/>
            <person name="Cantu D."/>
        </authorList>
    </citation>
    <scope>NUCLEOTIDE SEQUENCE [LARGE SCALE GENOMIC DNA]</scope>
    <source>
        <strain evidence="2">UCR-EL1</strain>
    </source>
</reference>
<dbReference type="PANTHER" id="PTHR35895:SF1">
    <property type="entry name" value="LIPID-BINDING SERUM GLYCOPROTEIN C-TERMINAL DOMAIN-CONTAINING PROTEIN"/>
    <property type="match status" value="1"/>
</dbReference>
<evidence type="ECO:0000313" key="2">
    <source>
        <dbReference type="Proteomes" id="UP000012174"/>
    </source>
</evidence>
<dbReference type="eggNOG" id="ENOG502T4JZ">
    <property type="taxonomic scope" value="Eukaryota"/>
</dbReference>
<evidence type="ECO:0000313" key="1">
    <source>
        <dbReference type="EMBL" id="EMR66446.1"/>
    </source>
</evidence>
<gene>
    <name evidence="1" type="ORF">UCREL1_6569</name>
</gene>
<dbReference type="InterPro" id="IPR022185">
    <property type="entry name" value="DUF3712"/>
</dbReference>
<accession>M7T9D2</accession>
<proteinExistence type="predicted"/>
<dbReference type="KEGG" id="ela:UCREL1_6569"/>
<dbReference type="EMBL" id="KB706647">
    <property type="protein sequence ID" value="EMR66446.1"/>
    <property type="molecule type" value="Genomic_DNA"/>
</dbReference>
<keyword evidence="2" id="KW-1185">Reference proteome</keyword>
<dbReference type="HOGENOM" id="CLU_070617_0_0_1"/>
<dbReference type="InterPro" id="IPR046368">
    <property type="entry name" value="Tag1"/>
</dbReference>
<dbReference type="GO" id="GO:0000329">
    <property type="term" value="C:fungal-type vacuole membrane"/>
    <property type="evidence" value="ECO:0007669"/>
    <property type="project" value="InterPro"/>
</dbReference>
<dbReference type="Proteomes" id="UP000012174">
    <property type="component" value="Unassembled WGS sequence"/>
</dbReference>
<dbReference type="OrthoDB" id="10039566at2759"/>
<name>M7T9D2_EUTLA</name>
<dbReference type="OMA" id="CTIRALR"/>
<dbReference type="Pfam" id="PF12505">
    <property type="entry name" value="DUF3712"/>
    <property type="match status" value="1"/>
</dbReference>
<sequence length="339" mass="36491">MSSILDLVQRTLTEMDFAFQNVVKYILRHSKLTISLIRINNIAEDSFHVSIEARTTNTGPASATLSAFTIDLCGPAGKFGQVHLPVITTHSDGAPIIVTEQLVRISDKAALQAFITPVIVDDRATLVLREGHTTVKALGVGPKPICYEKDIPMSGMLGPRISVHSSSSSTTTATVDTPTTASTATPLAVTVHVANPSPMELSFGLCAFEIQNESGETFAELKGDLDIRCNSFRATFEGTANKDVKISRGGARLVGKKCMGAGWCDETVRQINVPLIGMRKVFEALGVAHDEEEVKEEDADVMAEKEVVTAEKPVGGVLGEPIKAASRLWPGRFWRTQVS</sequence>
<organism evidence="1 2">
    <name type="scientific">Eutypa lata (strain UCR-EL1)</name>
    <name type="common">Grapevine dieback disease fungus</name>
    <name type="synonym">Eutypa armeniacae</name>
    <dbReference type="NCBI Taxonomy" id="1287681"/>
    <lineage>
        <taxon>Eukaryota</taxon>
        <taxon>Fungi</taxon>
        <taxon>Dikarya</taxon>
        <taxon>Ascomycota</taxon>
        <taxon>Pezizomycotina</taxon>
        <taxon>Sordariomycetes</taxon>
        <taxon>Xylariomycetidae</taxon>
        <taxon>Xylariales</taxon>
        <taxon>Diatrypaceae</taxon>
        <taxon>Eutypa</taxon>
    </lineage>
</organism>